<evidence type="ECO:0000313" key="3">
    <source>
        <dbReference type="Proteomes" id="UP001472866"/>
    </source>
</evidence>
<evidence type="ECO:0000313" key="2">
    <source>
        <dbReference type="EMBL" id="WZN60742.1"/>
    </source>
</evidence>
<dbReference type="PANTHER" id="PTHR43002">
    <property type="entry name" value="GLYCOGEN DEBRANCHING ENZYME"/>
    <property type="match status" value="1"/>
</dbReference>
<dbReference type="Proteomes" id="UP001472866">
    <property type="component" value="Chromosome 03"/>
</dbReference>
<dbReference type="Gene3D" id="3.20.20.80">
    <property type="entry name" value="Glycosidases"/>
    <property type="match status" value="1"/>
</dbReference>
<accession>A0AAX4P367</accession>
<proteinExistence type="inferred from homology"/>
<organism evidence="2 3">
    <name type="scientific">Chloropicon roscoffensis</name>
    <dbReference type="NCBI Taxonomy" id="1461544"/>
    <lineage>
        <taxon>Eukaryota</taxon>
        <taxon>Viridiplantae</taxon>
        <taxon>Chlorophyta</taxon>
        <taxon>Chloropicophyceae</taxon>
        <taxon>Chloropicales</taxon>
        <taxon>Chloropicaceae</taxon>
        <taxon>Chloropicon</taxon>
    </lineage>
</organism>
<dbReference type="AlphaFoldDB" id="A0AAX4P367"/>
<gene>
    <name evidence="2" type="ORF">HKI87_03g22760</name>
</gene>
<comment type="similarity">
    <text evidence="1">Belongs to the glycosyl hydrolase 13 family.</text>
</comment>
<dbReference type="Gene3D" id="2.60.40.10">
    <property type="entry name" value="Immunoglobulins"/>
    <property type="match status" value="1"/>
</dbReference>
<dbReference type="InterPro" id="IPR013780">
    <property type="entry name" value="Glyco_hydro_b"/>
</dbReference>
<evidence type="ECO:0000256" key="1">
    <source>
        <dbReference type="ARBA" id="ARBA00008061"/>
    </source>
</evidence>
<protein>
    <submittedName>
        <fullName evidence="2">Isoamylase</fullName>
    </submittedName>
</protein>
<keyword evidence="3" id="KW-1185">Reference proteome</keyword>
<dbReference type="SUPFAM" id="SSF51011">
    <property type="entry name" value="Glycosyl hydrolase domain"/>
    <property type="match status" value="1"/>
</dbReference>
<dbReference type="SUPFAM" id="SSF81296">
    <property type="entry name" value="E set domains"/>
    <property type="match status" value="1"/>
</dbReference>
<name>A0AAX4P367_9CHLO</name>
<dbReference type="Gene3D" id="2.60.40.1180">
    <property type="entry name" value="Golgi alpha-mannosidase II"/>
    <property type="match status" value="1"/>
</dbReference>
<dbReference type="InterPro" id="IPR013783">
    <property type="entry name" value="Ig-like_fold"/>
</dbReference>
<sequence>MQTYQMVGSRGEVVRVSVEETRASRKITVRVCLGEDDRDADKGVSLRWWTLRGSGGEVEVGEHMAEASESTKLAGNALVTPLVPSEDGSHVATVAVPLGDHPFSRFGFNPTYVHGGRPVLSRPEDHASFGVPLGFFPGTPYPLGVHRAGDWANFTVLSRACAPPRLRLFATASEAGDGVGGSVGSPNLELELDPTLNRTGDVWHCSLAVPAGVNAYAITLPSAGSAAEVGYAVEGEIVADPFGDDVARARVAEEGRLCTVSLLPARGGGGEDDGDFEEGWQEDGPLRHSLSKAVVLEMDLRRGEGEIEGERGGEVDQEGVFEAVRVAAEEVEDSGVTALAVRGLLSEETLTSAAAAGPGAGLGSLELKRLVMALHRMDLELLVQLDCLKIQEVLRTSHLNEGLACQCLREACRFLVSEYHLDGIIFLHAEKLAHGDGGMVLDRPPLVEDLCSDPALAATKLVAVPFGDHLLPRGGVRGFPHWGRWAECNGRFVSDMRDLYSGEEETGCADLAKVSMRLAGSADLFQGWENGSFHLHAERPPYHGLNAASAVGGLPLSQELLEEGLALEERESIRWALITSVFVSQGVPMVRLVDLSSESWAEDLALISKLSSFRECYFDLIQKSSFNDLKDTRWHGVDAAEEPAWGPPAPVVSSGLPLEPAPVAEPGVAGADGRGRFIGMSLWSSSEMDAVYAGFNGNDADVNVTLPSPQIGHKWFVLLDSGRMELSLTNEHARAGVEYLVKAKSSILLVMQRPKNSE</sequence>
<reference evidence="2 3" key="1">
    <citation type="submission" date="2024-03" db="EMBL/GenBank/DDBJ databases">
        <title>Complete genome sequence of the green alga Chloropicon roscoffensis RCC1871.</title>
        <authorList>
            <person name="Lemieux C."/>
            <person name="Pombert J.-F."/>
            <person name="Otis C."/>
            <person name="Turmel M."/>
        </authorList>
    </citation>
    <scope>NUCLEOTIDE SEQUENCE [LARGE SCALE GENOMIC DNA]</scope>
    <source>
        <strain evidence="2 3">RCC1871</strain>
    </source>
</reference>
<dbReference type="EMBL" id="CP151503">
    <property type="protein sequence ID" value="WZN60742.1"/>
    <property type="molecule type" value="Genomic_DNA"/>
</dbReference>
<dbReference type="InterPro" id="IPR014756">
    <property type="entry name" value="Ig_E-set"/>
</dbReference>